<keyword evidence="5" id="KW-0997">Cell inner membrane</keyword>
<dbReference type="InterPro" id="IPR037682">
    <property type="entry name" value="TonB_C"/>
</dbReference>
<dbReference type="PANTHER" id="PTHR33446:SF2">
    <property type="entry name" value="PROTEIN TONB"/>
    <property type="match status" value="1"/>
</dbReference>
<name>A0ABY8QEY4_9RHOB</name>
<feature type="domain" description="TonB C-terminal" evidence="10">
    <location>
        <begin position="191"/>
        <end position="284"/>
    </location>
</feature>
<dbReference type="RefSeq" id="WP_282299815.1">
    <property type="nucleotide sequence ID" value="NZ_CP124616.1"/>
</dbReference>
<dbReference type="EMBL" id="CP124616">
    <property type="protein sequence ID" value="WGW03187.1"/>
    <property type="molecule type" value="Genomic_DNA"/>
</dbReference>
<keyword evidence="8" id="KW-1133">Transmembrane helix</keyword>
<keyword evidence="12" id="KW-1185">Reference proteome</keyword>
<dbReference type="InterPro" id="IPR006260">
    <property type="entry name" value="TonB/TolA_C"/>
</dbReference>
<organism evidence="11 12">
    <name type="scientific">Tropicibacter oceani</name>
    <dbReference type="NCBI Taxonomy" id="3058420"/>
    <lineage>
        <taxon>Bacteria</taxon>
        <taxon>Pseudomonadati</taxon>
        <taxon>Pseudomonadota</taxon>
        <taxon>Alphaproteobacteria</taxon>
        <taxon>Rhodobacterales</taxon>
        <taxon>Roseobacteraceae</taxon>
        <taxon>Tropicibacter</taxon>
    </lineage>
</organism>
<dbReference type="Pfam" id="PF03544">
    <property type="entry name" value="TonB_C"/>
    <property type="match status" value="1"/>
</dbReference>
<evidence type="ECO:0000256" key="4">
    <source>
        <dbReference type="ARBA" id="ARBA00022475"/>
    </source>
</evidence>
<evidence type="ECO:0000259" key="10">
    <source>
        <dbReference type="PROSITE" id="PS52015"/>
    </source>
</evidence>
<dbReference type="Gene3D" id="3.30.1150.10">
    <property type="match status" value="1"/>
</dbReference>
<evidence type="ECO:0000256" key="5">
    <source>
        <dbReference type="ARBA" id="ARBA00022519"/>
    </source>
</evidence>
<protein>
    <submittedName>
        <fullName evidence="11">Energy transducer TonB</fullName>
    </submittedName>
</protein>
<dbReference type="Proteomes" id="UP001241605">
    <property type="component" value="Chromosome"/>
</dbReference>
<evidence type="ECO:0000256" key="2">
    <source>
        <dbReference type="ARBA" id="ARBA00006555"/>
    </source>
</evidence>
<evidence type="ECO:0000256" key="3">
    <source>
        <dbReference type="ARBA" id="ARBA00022448"/>
    </source>
</evidence>
<dbReference type="NCBIfam" id="TIGR01352">
    <property type="entry name" value="tonB_Cterm"/>
    <property type="match status" value="1"/>
</dbReference>
<keyword evidence="4" id="KW-1003">Cell membrane</keyword>
<comment type="similarity">
    <text evidence="2">Belongs to the TonB family.</text>
</comment>
<dbReference type="PANTHER" id="PTHR33446">
    <property type="entry name" value="PROTEIN TONB-RELATED"/>
    <property type="match status" value="1"/>
</dbReference>
<evidence type="ECO:0000313" key="12">
    <source>
        <dbReference type="Proteomes" id="UP001241605"/>
    </source>
</evidence>
<keyword evidence="7" id="KW-0653">Protein transport</keyword>
<evidence type="ECO:0000256" key="6">
    <source>
        <dbReference type="ARBA" id="ARBA00022692"/>
    </source>
</evidence>
<dbReference type="InterPro" id="IPR051045">
    <property type="entry name" value="TonB-dependent_transducer"/>
</dbReference>
<keyword evidence="9" id="KW-0472">Membrane</keyword>
<gene>
    <name evidence="11" type="ORF">QF118_14820</name>
</gene>
<evidence type="ECO:0000256" key="9">
    <source>
        <dbReference type="ARBA" id="ARBA00023136"/>
    </source>
</evidence>
<sequence length="284" mass="29907">MSLSYRGSSGHWPLAALGLALSLSAHVALPAGVLTRAQAPIPDVAQQETGVQGAILFDLSDIIAAPSAAGEDSAEVAEAIDAPTVTESPEAVEAARAVDAPQLNQTPYDVAEDDLKFRIASPDPAEDTAERATQIAQEFVEEQIDQASQMGAVAADAATASVSGVEAEAKADKAEASSEGLTAEQLQEVTDWQKAVVLRIAKAKAYPQLARKKGIEGEVMVKFTLDRYGAILDRAVHVSSGYPVLDKAALQVFDGLDKLPTPPNHLAGDRFTLVIPLNYRIRKG</sequence>
<dbReference type="PROSITE" id="PS52015">
    <property type="entry name" value="TONB_CTD"/>
    <property type="match status" value="1"/>
</dbReference>
<dbReference type="SUPFAM" id="SSF74653">
    <property type="entry name" value="TolA/TonB C-terminal domain"/>
    <property type="match status" value="1"/>
</dbReference>
<proteinExistence type="inferred from homology"/>
<comment type="subcellular location">
    <subcellularLocation>
        <location evidence="1">Cell inner membrane</location>
        <topology evidence="1">Single-pass membrane protein</topology>
        <orientation evidence="1">Periplasmic side</orientation>
    </subcellularLocation>
</comment>
<evidence type="ECO:0000256" key="8">
    <source>
        <dbReference type="ARBA" id="ARBA00022989"/>
    </source>
</evidence>
<evidence type="ECO:0000256" key="1">
    <source>
        <dbReference type="ARBA" id="ARBA00004383"/>
    </source>
</evidence>
<accession>A0ABY8QEY4</accession>
<keyword evidence="3" id="KW-0813">Transport</keyword>
<reference evidence="11 12" key="1">
    <citation type="submission" date="2023-05" db="EMBL/GenBank/DDBJ databases">
        <title>YMD87, complete Genome.</title>
        <authorList>
            <person name="Zhang J."/>
            <person name="Xu X."/>
        </authorList>
    </citation>
    <scope>NUCLEOTIDE SEQUENCE [LARGE SCALE GENOMIC DNA]</scope>
    <source>
        <strain evidence="11 12">YMD87</strain>
    </source>
</reference>
<evidence type="ECO:0000256" key="7">
    <source>
        <dbReference type="ARBA" id="ARBA00022927"/>
    </source>
</evidence>
<keyword evidence="6" id="KW-0812">Transmembrane</keyword>
<evidence type="ECO:0000313" key="11">
    <source>
        <dbReference type="EMBL" id="WGW03187.1"/>
    </source>
</evidence>